<dbReference type="Gene3D" id="3.40.50.150">
    <property type="entry name" value="Vaccinia Virus protein VP39"/>
    <property type="match status" value="1"/>
</dbReference>
<gene>
    <name evidence="2" type="ORF">QUF89_06405</name>
</gene>
<dbReference type="PANTHER" id="PTHR43591">
    <property type="entry name" value="METHYLTRANSFERASE"/>
    <property type="match status" value="1"/>
</dbReference>
<dbReference type="InterPro" id="IPR029063">
    <property type="entry name" value="SAM-dependent_MTases_sf"/>
</dbReference>
<dbReference type="PANTHER" id="PTHR43591:SF110">
    <property type="entry name" value="RHODANESE DOMAIN-CONTAINING PROTEIN"/>
    <property type="match status" value="1"/>
</dbReference>
<dbReference type="EMBL" id="JAUCEY010000008">
    <property type="protein sequence ID" value="MDM5451834.1"/>
    <property type="molecule type" value="Genomic_DNA"/>
</dbReference>
<organism evidence="2 3">
    <name type="scientific">Peribacillus simplex</name>
    <dbReference type="NCBI Taxonomy" id="1478"/>
    <lineage>
        <taxon>Bacteria</taxon>
        <taxon>Bacillati</taxon>
        <taxon>Bacillota</taxon>
        <taxon>Bacilli</taxon>
        <taxon>Bacillales</taxon>
        <taxon>Bacillaceae</taxon>
        <taxon>Peribacillus</taxon>
    </lineage>
</organism>
<dbReference type="InterPro" id="IPR013216">
    <property type="entry name" value="Methyltransf_11"/>
</dbReference>
<feature type="domain" description="Methyltransferase type 11" evidence="1">
    <location>
        <begin position="25"/>
        <end position="123"/>
    </location>
</feature>
<dbReference type="RefSeq" id="WP_289319529.1">
    <property type="nucleotide sequence ID" value="NZ_JAUCEY010000008.1"/>
</dbReference>
<keyword evidence="2" id="KW-0489">Methyltransferase</keyword>
<accession>A0AAW7I969</accession>
<name>A0AAW7I969_9BACI</name>
<proteinExistence type="predicted"/>
<comment type="caution">
    <text evidence="2">The sequence shown here is derived from an EMBL/GenBank/DDBJ whole genome shotgun (WGS) entry which is preliminary data.</text>
</comment>
<dbReference type="GO" id="GO:0032259">
    <property type="term" value="P:methylation"/>
    <property type="evidence" value="ECO:0007669"/>
    <property type="project" value="UniProtKB-KW"/>
</dbReference>
<evidence type="ECO:0000313" key="2">
    <source>
        <dbReference type="EMBL" id="MDM5451834.1"/>
    </source>
</evidence>
<dbReference type="Proteomes" id="UP001234602">
    <property type="component" value="Unassembled WGS sequence"/>
</dbReference>
<dbReference type="GO" id="GO:0008757">
    <property type="term" value="F:S-adenosylmethionine-dependent methyltransferase activity"/>
    <property type="evidence" value="ECO:0007669"/>
    <property type="project" value="InterPro"/>
</dbReference>
<reference evidence="2" key="1">
    <citation type="submission" date="2023-06" db="EMBL/GenBank/DDBJ databases">
        <title>Comparative genomics of Bacillaceae isolates and their secondary metabolite potential.</title>
        <authorList>
            <person name="Song L."/>
            <person name="Nielsen L.J."/>
            <person name="Mohite O."/>
            <person name="Xu X."/>
            <person name="Weber T."/>
            <person name="Kovacs A.T."/>
        </authorList>
    </citation>
    <scope>NUCLEOTIDE SEQUENCE</scope>
    <source>
        <strain evidence="2">D8_B_37</strain>
    </source>
</reference>
<dbReference type="SUPFAM" id="SSF53335">
    <property type="entry name" value="S-adenosyl-L-methionine-dependent methyltransferases"/>
    <property type="match status" value="1"/>
</dbReference>
<keyword evidence="2" id="KW-0808">Transferase</keyword>
<protein>
    <submittedName>
        <fullName evidence="2">Class I SAM-dependent methyltransferase</fullName>
    </submittedName>
</protein>
<dbReference type="Pfam" id="PF08241">
    <property type="entry name" value="Methyltransf_11"/>
    <property type="match status" value="1"/>
</dbReference>
<dbReference type="AlphaFoldDB" id="A0AAW7I969"/>
<evidence type="ECO:0000259" key="1">
    <source>
        <dbReference type="Pfam" id="PF08241"/>
    </source>
</evidence>
<evidence type="ECO:0000313" key="3">
    <source>
        <dbReference type="Proteomes" id="UP001234602"/>
    </source>
</evidence>
<sequence length="173" mass="20105">MERGNHTINDWTIGLLNSNGNEKILEVGMGNGSTLTRLAQVNILGRNYGVDISEKMVKEAMRRNKKYLHDGVVDIQVANIESLPFRNDFFDKVFTIHTIYFWDDIDQGICEAYRVLKPHGMLFLSKTNMEMMEQTKDFKLYSIQEIESSLVQCGFKDIRIHNRDEFYCLVAKK</sequence>
<dbReference type="CDD" id="cd02440">
    <property type="entry name" value="AdoMet_MTases"/>
    <property type="match status" value="1"/>
</dbReference>